<keyword evidence="4" id="KW-0804">Transcription</keyword>
<dbReference type="PANTHER" id="PTHR30204">
    <property type="entry name" value="REDOX-CYCLING DRUG-SENSING TRANSCRIPTIONAL ACTIVATOR SOXR"/>
    <property type="match status" value="1"/>
</dbReference>
<dbReference type="SMART" id="SM00422">
    <property type="entry name" value="HTH_MERR"/>
    <property type="match status" value="1"/>
</dbReference>
<dbReference type="GO" id="GO:0003700">
    <property type="term" value="F:DNA-binding transcription factor activity"/>
    <property type="evidence" value="ECO:0007669"/>
    <property type="project" value="InterPro"/>
</dbReference>
<dbReference type="Proteomes" id="UP000467132">
    <property type="component" value="Unassembled WGS sequence"/>
</dbReference>
<evidence type="ECO:0000256" key="4">
    <source>
        <dbReference type="ARBA" id="ARBA00023163"/>
    </source>
</evidence>
<accession>A0A845QX55</accession>
<dbReference type="Pfam" id="PF13411">
    <property type="entry name" value="MerR_1"/>
    <property type="match status" value="1"/>
</dbReference>
<dbReference type="InterPro" id="IPR047057">
    <property type="entry name" value="MerR_fam"/>
</dbReference>
<protein>
    <submittedName>
        <fullName evidence="6">MerR family transcriptional regulator</fullName>
    </submittedName>
</protein>
<dbReference type="PANTHER" id="PTHR30204:SF69">
    <property type="entry name" value="MERR-FAMILY TRANSCRIPTIONAL REGULATOR"/>
    <property type="match status" value="1"/>
</dbReference>
<name>A0A845QX55_9CLOT</name>
<dbReference type="OrthoDB" id="9811174at2"/>
<comment type="caution">
    <text evidence="6">The sequence shown here is derived from an EMBL/GenBank/DDBJ whole genome shotgun (WGS) entry which is preliminary data.</text>
</comment>
<evidence type="ECO:0000256" key="2">
    <source>
        <dbReference type="ARBA" id="ARBA00023015"/>
    </source>
</evidence>
<evidence type="ECO:0000313" key="7">
    <source>
        <dbReference type="Proteomes" id="UP000467132"/>
    </source>
</evidence>
<dbReference type="RefSeq" id="WP_160197548.1">
    <property type="nucleotide sequence ID" value="NZ_QXXA01000010.1"/>
</dbReference>
<proteinExistence type="predicted"/>
<dbReference type="Gene3D" id="1.10.1660.10">
    <property type="match status" value="1"/>
</dbReference>
<reference evidence="6 7" key="1">
    <citation type="submission" date="2018-08" db="EMBL/GenBank/DDBJ databases">
        <title>Murine metabolic-syndrome-specific gut microbial biobank.</title>
        <authorList>
            <person name="Liu C."/>
        </authorList>
    </citation>
    <scope>NUCLEOTIDE SEQUENCE [LARGE SCALE GENOMIC DNA]</scope>
    <source>
        <strain evidence="6 7">583</strain>
    </source>
</reference>
<dbReference type="EMBL" id="QXXA01000010">
    <property type="protein sequence ID" value="NBI07075.1"/>
    <property type="molecule type" value="Genomic_DNA"/>
</dbReference>
<sequence>MFGKYFKTGDMARFHNVSSDTVRYYDKEGLVTPTVVKNNKYRYYDINDTLKFSCVTRLREMDVSIDSIKDWLEYDNLNDLTSFNIKHVENLELQKLLIDKKIAYIKEFNKRMESFKLNPNTIEYKKDDFIYICNDLNFTTDNENIHMDKPIDISGVLDEFWTRTSFLGYMNQLQDKGKVYCANIVSSDCDIIKRIDFGNTLRFNYIGDVFSDNTYLDEVMEKVNSYCNKNRYKLKGDYYEVYYLSQSVDETPIYYVHIYFPLEDI</sequence>
<organism evidence="6 7">
    <name type="scientific">Senegalia massiliensis</name>
    <dbReference type="NCBI Taxonomy" id="1720316"/>
    <lineage>
        <taxon>Bacteria</taxon>
        <taxon>Bacillati</taxon>
        <taxon>Bacillota</taxon>
        <taxon>Clostridia</taxon>
        <taxon>Eubacteriales</taxon>
        <taxon>Clostridiaceae</taxon>
        <taxon>Senegalia</taxon>
    </lineage>
</organism>
<evidence type="ECO:0000259" key="5">
    <source>
        <dbReference type="PROSITE" id="PS50937"/>
    </source>
</evidence>
<dbReference type="PROSITE" id="PS50937">
    <property type="entry name" value="HTH_MERR_2"/>
    <property type="match status" value="1"/>
</dbReference>
<dbReference type="InterPro" id="IPR009061">
    <property type="entry name" value="DNA-bd_dom_put_sf"/>
</dbReference>
<dbReference type="SUPFAM" id="SSF46955">
    <property type="entry name" value="Putative DNA-binding domain"/>
    <property type="match status" value="1"/>
</dbReference>
<dbReference type="GO" id="GO:0003677">
    <property type="term" value="F:DNA binding"/>
    <property type="evidence" value="ECO:0007669"/>
    <property type="project" value="UniProtKB-KW"/>
</dbReference>
<evidence type="ECO:0000256" key="3">
    <source>
        <dbReference type="ARBA" id="ARBA00023125"/>
    </source>
</evidence>
<evidence type="ECO:0000256" key="1">
    <source>
        <dbReference type="ARBA" id="ARBA00022491"/>
    </source>
</evidence>
<feature type="domain" description="HTH merR-type" evidence="5">
    <location>
        <begin position="5"/>
        <end position="74"/>
    </location>
</feature>
<evidence type="ECO:0000313" key="6">
    <source>
        <dbReference type="EMBL" id="NBI07075.1"/>
    </source>
</evidence>
<gene>
    <name evidence="6" type="ORF">D3Z33_09440</name>
</gene>
<dbReference type="AlphaFoldDB" id="A0A845QX55"/>
<dbReference type="InterPro" id="IPR000551">
    <property type="entry name" value="MerR-type_HTH_dom"/>
</dbReference>
<keyword evidence="1" id="KW-0678">Repressor</keyword>
<keyword evidence="3" id="KW-0238">DNA-binding</keyword>
<keyword evidence="7" id="KW-1185">Reference proteome</keyword>
<keyword evidence="2" id="KW-0805">Transcription regulation</keyword>